<organism evidence="1 2">
    <name type="scientific">Tistlia consotensis USBA 355</name>
    <dbReference type="NCBI Taxonomy" id="560819"/>
    <lineage>
        <taxon>Bacteria</taxon>
        <taxon>Pseudomonadati</taxon>
        <taxon>Pseudomonadota</taxon>
        <taxon>Alphaproteobacteria</taxon>
        <taxon>Rhodospirillales</taxon>
        <taxon>Rhodovibrionaceae</taxon>
        <taxon>Tistlia</taxon>
    </lineage>
</organism>
<protein>
    <submittedName>
        <fullName evidence="1">Uncharacterized protein</fullName>
    </submittedName>
</protein>
<evidence type="ECO:0000313" key="2">
    <source>
        <dbReference type="Proteomes" id="UP000192917"/>
    </source>
</evidence>
<dbReference type="Proteomes" id="UP000192917">
    <property type="component" value="Unassembled WGS sequence"/>
</dbReference>
<name>A0A1Y6BQV2_9PROT</name>
<dbReference type="AlphaFoldDB" id="A0A1Y6BQV2"/>
<accession>A0A1Y6BQV2</accession>
<reference evidence="1 2" key="1">
    <citation type="submission" date="2017-04" db="EMBL/GenBank/DDBJ databases">
        <authorList>
            <person name="Afonso C.L."/>
            <person name="Miller P.J."/>
            <person name="Scott M.A."/>
            <person name="Spackman E."/>
            <person name="Goraichik I."/>
            <person name="Dimitrov K.M."/>
            <person name="Suarez D.L."/>
            <person name="Swayne D.E."/>
        </authorList>
    </citation>
    <scope>NUCLEOTIDE SEQUENCE [LARGE SCALE GENOMIC DNA]</scope>
    <source>
        <strain evidence="1 2">USBA 355</strain>
    </source>
</reference>
<gene>
    <name evidence="1" type="ORF">SAMN05428998_10893</name>
</gene>
<sequence>MVITLKSKADSASPRRERSNLIFRRGGKLEYIRSGDTFRHKNGGPVEELARIISIYADSNNIPHVRFELSLRRNELGVPGGPRILALNSFRERFRERVR</sequence>
<evidence type="ECO:0000313" key="1">
    <source>
        <dbReference type="EMBL" id="SMF24451.1"/>
    </source>
</evidence>
<proteinExistence type="predicted"/>
<dbReference type="STRING" id="560819.SAMN05428998_10893"/>
<dbReference type="EMBL" id="FWZX01000008">
    <property type="protein sequence ID" value="SMF24451.1"/>
    <property type="molecule type" value="Genomic_DNA"/>
</dbReference>
<keyword evidence="2" id="KW-1185">Reference proteome</keyword>